<feature type="domain" description="RecX first three-helical" evidence="9">
    <location>
        <begin position="30"/>
        <end position="69"/>
    </location>
</feature>
<dbReference type="GO" id="GO:0006282">
    <property type="term" value="P:regulation of DNA repair"/>
    <property type="evidence" value="ECO:0007669"/>
    <property type="project" value="UniProtKB-UniRule"/>
</dbReference>
<feature type="region of interest" description="Disordered" evidence="6">
    <location>
        <begin position="1"/>
        <end position="28"/>
    </location>
</feature>
<evidence type="ECO:0000259" key="8">
    <source>
        <dbReference type="Pfam" id="PF21981"/>
    </source>
</evidence>
<dbReference type="RefSeq" id="WP_075764180.1">
    <property type="nucleotide sequence ID" value="NZ_CP016076.1"/>
</dbReference>
<reference evidence="11" key="1">
    <citation type="submission" date="2016-06" db="EMBL/GenBank/DDBJ databases">
        <title>Complete genome sequence of Actinoalloteichus fjordicus DSM 46855 (=ADI127-17), type strain of the new species Actinoalloteichus fjordicus.</title>
        <authorList>
            <person name="Ruckert C."/>
            <person name="Nouioui I."/>
            <person name="Willmese J."/>
            <person name="van Wezel G."/>
            <person name="Klenk H.-P."/>
            <person name="Kalinowski J."/>
            <person name="Zotchev S.B."/>
        </authorList>
    </citation>
    <scope>NUCLEOTIDE SEQUENCE [LARGE SCALE GENOMIC DNA]</scope>
    <source>
        <strain evidence="11">ADI127-7</strain>
    </source>
</reference>
<dbReference type="EMBL" id="CP016076">
    <property type="protein sequence ID" value="APU13774.1"/>
    <property type="molecule type" value="Genomic_DNA"/>
</dbReference>
<dbReference type="AlphaFoldDB" id="A0AAC9PR11"/>
<keyword evidence="11" id="KW-1185">Reference proteome</keyword>
<dbReference type="KEGG" id="acad:UA74_08540"/>
<evidence type="ECO:0000313" key="10">
    <source>
        <dbReference type="EMBL" id="APU13774.1"/>
    </source>
</evidence>
<dbReference type="PANTHER" id="PTHR33602:SF1">
    <property type="entry name" value="REGULATORY PROTEIN RECX FAMILY PROTEIN"/>
    <property type="match status" value="1"/>
</dbReference>
<comment type="similarity">
    <text evidence="2 5">Belongs to the RecX family.</text>
</comment>
<dbReference type="GO" id="GO:0005737">
    <property type="term" value="C:cytoplasm"/>
    <property type="evidence" value="ECO:0007669"/>
    <property type="project" value="UniProtKB-SubCell"/>
</dbReference>
<evidence type="ECO:0000256" key="2">
    <source>
        <dbReference type="ARBA" id="ARBA00009695"/>
    </source>
</evidence>
<dbReference type="InterPro" id="IPR003783">
    <property type="entry name" value="Regulatory_RecX"/>
</dbReference>
<accession>A0AAC9PR11</accession>
<evidence type="ECO:0000256" key="4">
    <source>
        <dbReference type="ARBA" id="ARBA00022490"/>
    </source>
</evidence>
<comment type="subcellular location">
    <subcellularLocation>
        <location evidence="1 5">Cytoplasm</location>
    </subcellularLocation>
</comment>
<dbReference type="Pfam" id="PF02631">
    <property type="entry name" value="RecX_HTH2"/>
    <property type="match status" value="1"/>
</dbReference>
<dbReference type="HAMAP" id="MF_01114">
    <property type="entry name" value="RecX"/>
    <property type="match status" value="1"/>
</dbReference>
<name>A0AAC9PR11_9PSEU</name>
<dbReference type="Pfam" id="PF21981">
    <property type="entry name" value="RecX_HTH3"/>
    <property type="match status" value="1"/>
</dbReference>
<protein>
    <recommendedName>
        <fullName evidence="3 5">Regulatory protein RecX</fullName>
    </recommendedName>
</protein>
<gene>
    <name evidence="5" type="primary">recX</name>
    <name evidence="10" type="ORF">UA74_08540</name>
</gene>
<evidence type="ECO:0000256" key="1">
    <source>
        <dbReference type="ARBA" id="ARBA00004496"/>
    </source>
</evidence>
<dbReference type="Gene3D" id="1.10.10.10">
    <property type="entry name" value="Winged helix-like DNA-binding domain superfamily/Winged helix DNA-binding domain"/>
    <property type="match status" value="2"/>
</dbReference>
<dbReference type="Pfam" id="PF21982">
    <property type="entry name" value="RecX_HTH1"/>
    <property type="match status" value="1"/>
</dbReference>
<dbReference type="InterPro" id="IPR053924">
    <property type="entry name" value="RecX_HTH_2nd"/>
</dbReference>
<keyword evidence="4 5" id="KW-0963">Cytoplasm</keyword>
<proteinExistence type="inferred from homology"/>
<comment type="function">
    <text evidence="5">Modulates RecA activity.</text>
</comment>
<dbReference type="InterPro" id="IPR053925">
    <property type="entry name" value="RecX_HTH_3rd"/>
</dbReference>
<dbReference type="InterPro" id="IPR036388">
    <property type="entry name" value="WH-like_DNA-bd_sf"/>
</dbReference>
<sequence length="189" mass="21279">MARFRSSPPNGDDAEQRKADDPPTDPAARARDYCLRLLTSRPRTRAELAQALVRREVDQEVIDQVLGRLDEVGLIDDQSFAEMWVRSRHTHQGLGRRALLEELRRKGVDAEVAAEAAQGLDRDVEEERARQLVRRKLAASAGADERVRIRRLVGMLARKGYSQGLAFQVVRAELAAEGTDVELLDELRD</sequence>
<dbReference type="Proteomes" id="UP000185511">
    <property type="component" value="Chromosome"/>
</dbReference>
<dbReference type="InterPro" id="IPR053926">
    <property type="entry name" value="RecX_HTH_1st"/>
</dbReference>
<evidence type="ECO:0000256" key="3">
    <source>
        <dbReference type="ARBA" id="ARBA00018111"/>
    </source>
</evidence>
<evidence type="ECO:0000256" key="6">
    <source>
        <dbReference type="SAM" id="MobiDB-lite"/>
    </source>
</evidence>
<organism evidence="10 11">
    <name type="scientific">Actinoalloteichus fjordicus</name>
    <dbReference type="NCBI Taxonomy" id="1612552"/>
    <lineage>
        <taxon>Bacteria</taxon>
        <taxon>Bacillati</taxon>
        <taxon>Actinomycetota</taxon>
        <taxon>Actinomycetes</taxon>
        <taxon>Pseudonocardiales</taxon>
        <taxon>Pseudonocardiaceae</taxon>
        <taxon>Actinoalloteichus</taxon>
    </lineage>
</organism>
<dbReference type="PANTHER" id="PTHR33602">
    <property type="entry name" value="REGULATORY PROTEIN RECX FAMILY PROTEIN"/>
    <property type="match status" value="1"/>
</dbReference>
<evidence type="ECO:0000259" key="7">
    <source>
        <dbReference type="Pfam" id="PF02631"/>
    </source>
</evidence>
<evidence type="ECO:0000259" key="9">
    <source>
        <dbReference type="Pfam" id="PF21982"/>
    </source>
</evidence>
<evidence type="ECO:0000313" key="11">
    <source>
        <dbReference type="Proteomes" id="UP000185511"/>
    </source>
</evidence>
<feature type="domain" description="RecX third three-helical" evidence="8">
    <location>
        <begin position="125"/>
        <end position="170"/>
    </location>
</feature>
<evidence type="ECO:0000256" key="5">
    <source>
        <dbReference type="HAMAP-Rule" id="MF_01114"/>
    </source>
</evidence>
<feature type="domain" description="RecX second three-helical" evidence="7">
    <location>
        <begin position="76"/>
        <end position="116"/>
    </location>
</feature>